<evidence type="ECO:0000313" key="3">
    <source>
        <dbReference type="Proteomes" id="UP000327085"/>
    </source>
</evidence>
<accession>A0A5E4FRX5</accession>
<protein>
    <submittedName>
        <fullName evidence="1">PREDICTED: LRR receptor serine/threonine</fullName>
    </submittedName>
</protein>
<dbReference type="AlphaFoldDB" id="A0A5E4FRX5"/>
<sequence length="114" mass="13058">MKLMENLHRITTEAQFQKWRTSFAYVIPNNVHVRLAEPSTDDVVRVDLNDLDEKLKTYDIPCKDACLRPGSSIEKYRAADFLHRSSSRLYQSKDEDRTEKAALLSGKCAPSAKL</sequence>
<organism evidence="1 3">
    <name type="scientific">Prunus dulcis</name>
    <name type="common">Almond</name>
    <name type="synonym">Amygdalus dulcis</name>
    <dbReference type="NCBI Taxonomy" id="3755"/>
    <lineage>
        <taxon>Eukaryota</taxon>
        <taxon>Viridiplantae</taxon>
        <taxon>Streptophyta</taxon>
        <taxon>Embryophyta</taxon>
        <taxon>Tracheophyta</taxon>
        <taxon>Spermatophyta</taxon>
        <taxon>Magnoliopsida</taxon>
        <taxon>eudicotyledons</taxon>
        <taxon>Gunneridae</taxon>
        <taxon>Pentapetalae</taxon>
        <taxon>rosids</taxon>
        <taxon>fabids</taxon>
        <taxon>Rosales</taxon>
        <taxon>Rosaceae</taxon>
        <taxon>Amygdaloideae</taxon>
        <taxon>Amygdaleae</taxon>
        <taxon>Prunus</taxon>
    </lineage>
</organism>
<proteinExistence type="predicted"/>
<dbReference type="Gramene" id="VVA30250">
    <property type="protein sequence ID" value="VVA30250"/>
    <property type="gene ID" value="Prudul26B017712"/>
</dbReference>
<evidence type="ECO:0000313" key="2">
    <source>
        <dbReference type="EMBL" id="VVA30250.1"/>
    </source>
</evidence>
<reference evidence="1" key="1">
    <citation type="submission" date="2019-07" db="EMBL/GenBank/DDBJ databases">
        <authorList>
            <person name="Alioto T."/>
            <person name="Alioto T."/>
            <person name="Gomez Garrido J."/>
        </authorList>
    </citation>
    <scope>NUCLEOTIDE SEQUENCE</scope>
</reference>
<dbReference type="EMBL" id="CABIKO010000184">
    <property type="protein sequence ID" value="VVA30242.1"/>
    <property type="molecule type" value="Genomic_DNA"/>
</dbReference>
<name>A0A5E4FRX5_PRUDU</name>
<keyword evidence="1" id="KW-0675">Receptor</keyword>
<dbReference type="Proteomes" id="UP000327085">
    <property type="component" value="Chromosome 8"/>
</dbReference>
<dbReference type="EMBL" id="CABIKO010000184">
    <property type="protein sequence ID" value="VVA30250.1"/>
    <property type="molecule type" value="Genomic_DNA"/>
</dbReference>
<reference evidence="3" key="2">
    <citation type="journal article" date="2020" name="Plant J.">
        <title>Transposons played a major role in the diversification between the closely related almond and peach genomes: results from the almond genome sequence.</title>
        <authorList>
            <person name="Alioto T."/>
            <person name="Alexiou K.G."/>
            <person name="Bardil A."/>
            <person name="Barteri F."/>
            <person name="Castanera R."/>
            <person name="Cruz F."/>
            <person name="Dhingra A."/>
            <person name="Duval H."/>
            <person name="Fernandez I Marti A."/>
            <person name="Frias L."/>
            <person name="Galan B."/>
            <person name="Garcia J.L."/>
            <person name="Howad W."/>
            <person name="Gomez-Garrido J."/>
            <person name="Gut M."/>
            <person name="Julca I."/>
            <person name="Morata J."/>
            <person name="Puigdomenech P."/>
            <person name="Ribeca P."/>
            <person name="Rubio Cabetas M.J."/>
            <person name="Vlasova A."/>
            <person name="Wirthensohn M."/>
            <person name="Garcia-Mas J."/>
            <person name="Gabaldon T."/>
            <person name="Casacuberta J.M."/>
            <person name="Arus P."/>
        </authorList>
    </citation>
    <scope>NUCLEOTIDE SEQUENCE [LARGE SCALE GENOMIC DNA]</scope>
    <source>
        <strain evidence="3">cv. Texas</strain>
    </source>
</reference>
<gene>
    <name evidence="1" type="ORF">ALMOND_2B013281</name>
    <name evidence="2" type="ORF">ALMOND_2B017712</name>
</gene>
<evidence type="ECO:0000313" key="1">
    <source>
        <dbReference type="EMBL" id="VVA30242.1"/>
    </source>
</evidence>
<dbReference type="Gramene" id="VVA30242">
    <property type="protein sequence ID" value="VVA30242"/>
    <property type="gene ID" value="Prudul26B013281"/>
</dbReference>
<dbReference type="InParanoid" id="A0A5E4FRX5"/>